<comment type="caution">
    <text evidence="1">The sequence shown here is derived from an EMBL/GenBank/DDBJ whole genome shotgun (WGS) entry which is preliminary data.</text>
</comment>
<name>A0A8S9S1G3_BRACR</name>
<sequence length="203" mass="22859">MGITVLLLDEKVNSLIHGFIPTGRANHYMPSLKAGSIVKDDRFEVVRLFDNFQVIANTNLEYSDVVGKIQFVQSSDLSKETTRVVIRLLIDLGVLDQKRRIGVFFEDVSKYFGSLLPPSDLGFISLAKFGILWYFGDISKREKKGFKCKVYLVLDWKESLEMMFGGGGRSSLGGGGSTKRFTFSRRCHVALDFSLHYSIKIVV</sequence>
<organism evidence="1 2">
    <name type="scientific">Brassica cretica</name>
    <name type="common">Mustard</name>
    <dbReference type="NCBI Taxonomy" id="69181"/>
    <lineage>
        <taxon>Eukaryota</taxon>
        <taxon>Viridiplantae</taxon>
        <taxon>Streptophyta</taxon>
        <taxon>Embryophyta</taxon>
        <taxon>Tracheophyta</taxon>
        <taxon>Spermatophyta</taxon>
        <taxon>Magnoliopsida</taxon>
        <taxon>eudicotyledons</taxon>
        <taxon>Gunneridae</taxon>
        <taxon>Pentapetalae</taxon>
        <taxon>rosids</taxon>
        <taxon>malvids</taxon>
        <taxon>Brassicales</taxon>
        <taxon>Brassicaceae</taxon>
        <taxon>Brassiceae</taxon>
        <taxon>Brassica</taxon>
    </lineage>
</organism>
<accession>A0A8S9S1G3</accession>
<gene>
    <name evidence="1" type="ORF">F2Q69_00031076</name>
</gene>
<reference evidence="1" key="1">
    <citation type="submission" date="2019-12" db="EMBL/GenBank/DDBJ databases">
        <title>Genome sequencing and annotation of Brassica cretica.</title>
        <authorList>
            <person name="Studholme D.J."/>
            <person name="Sarris P."/>
        </authorList>
    </citation>
    <scope>NUCLEOTIDE SEQUENCE</scope>
    <source>
        <strain evidence="1">PFS-109/04</strain>
        <tissue evidence="1">Leaf</tissue>
    </source>
</reference>
<proteinExistence type="predicted"/>
<dbReference type="Proteomes" id="UP000712600">
    <property type="component" value="Unassembled WGS sequence"/>
</dbReference>
<dbReference type="EMBL" id="QGKX02000088">
    <property type="protein sequence ID" value="KAF3586212.1"/>
    <property type="molecule type" value="Genomic_DNA"/>
</dbReference>
<protein>
    <submittedName>
        <fullName evidence="1">Uncharacterized protein</fullName>
    </submittedName>
</protein>
<dbReference type="AlphaFoldDB" id="A0A8S9S1G3"/>
<evidence type="ECO:0000313" key="2">
    <source>
        <dbReference type="Proteomes" id="UP000712600"/>
    </source>
</evidence>
<evidence type="ECO:0000313" key="1">
    <source>
        <dbReference type="EMBL" id="KAF3586212.1"/>
    </source>
</evidence>